<dbReference type="EMBL" id="MU865940">
    <property type="protein sequence ID" value="KAK4448839.1"/>
    <property type="molecule type" value="Genomic_DNA"/>
</dbReference>
<organism evidence="1 2">
    <name type="scientific">Podospora aff. communis PSN243</name>
    <dbReference type="NCBI Taxonomy" id="3040156"/>
    <lineage>
        <taxon>Eukaryota</taxon>
        <taxon>Fungi</taxon>
        <taxon>Dikarya</taxon>
        <taxon>Ascomycota</taxon>
        <taxon>Pezizomycotina</taxon>
        <taxon>Sordariomycetes</taxon>
        <taxon>Sordariomycetidae</taxon>
        <taxon>Sordariales</taxon>
        <taxon>Podosporaceae</taxon>
        <taxon>Podospora</taxon>
    </lineage>
</organism>
<gene>
    <name evidence="1" type="ORF">QBC34DRAFT_380679</name>
</gene>
<evidence type="ECO:0000313" key="2">
    <source>
        <dbReference type="Proteomes" id="UP001321760"/>
    </source>
</evidence>
<accession>A0AAV9GLL6</accession>
<dbReference type="SUPFAM" id="SSF52047">
    <property type="entry name" value="RNI-like"/>
    <property type="match status" value="1"/>
</dbReference>
<reference evidence="1" key="2">
    <citation type="submission" date="2023-05" db="EMBL/GenBank/DDBJ databases">
        <authorList>
            <consortium name="Lawrence Berkeley National Laboratory"/>
            <person name="Steindorff A."/>
            <person name="Hensen N."/>
            <person name="Bonometti L."/>
            <person name="Westerberg I."/>
            <person name="Brannstrom I.O."/>
            <person name="Guillou S."/>
            <person name="Cros-Aarteil S."/>
            <person name="Calhoun S."/>
            <person name="Haridas S."/>
            <person name="Kuo A."/>
            <person name="Mondo S."/>
            <person name="Pangilinan J."/>
            <person name="Riley R."/>
            <person name="Labutti K."/>
            <person name="Andreopoulos B."/>
            <person name="Lipzen A."/>
            <person name="Chen C."/>
            <person name="Yanf M."/>
            <person name="Daum C."/>
            <person name="Ng V."/>
            <person name="Clum A."/>
            <person name="Ohm R."/>
            <person name="Martin F."/>
            <person name="Silar P."/>
            <person name="Natvig D."/>
            <person name="Lalanne C."/>
            <person name="Gautier V."/>
            <person name="Ament-Velasquez S.L."/>
            <person name="Kruys A."/>
            <person name="Hutchinson M.I."/>
            <person name="Powell A.J."/>
            <person name="Barry K."/>
            <person name="Miller A.N."/>
            <person name="Grigoriev I.V."/>
            <person name="Debuchy R."/>
            <person name="Gladieux P."/>
            <person name="Thoren M.H."/>
            <person name="Johannesson H."/>
        </authorList>
    </citation>
    <scope>NUCLEOTIDE SEQUENCE</scope>
    <source>
        <strain evidence="1">PSN243</strain>
    </source>
</reference>
<sequence>MNQHQNYSLIQIEMPGAVMSLDRLPVEILTQISHNVFEKGNGRTSLVNLGRSCKLFHEIAQPIIYRQIHFTKVKWVAGKKPPTTIFDLIDTLDSNADLAALVKAISFDAWAVHDIYWLDEDDPRLARFVRQATRILACEPQALREAMLHSNWEHRALAVATLFSLTPNVTSAAVPVLQSTLDEPEDEQDETTVAWTAPINLSHIIDLRLVGIGLSREEIAESYHILPIVQAVRNTKRLTLDDVWFPELVDTSITASITALSIIVNPRTADAKSSEVANFLRGCRQLEELLVEQVDTDEALDLAPFTKILPWMEAISGRLKKLRLEVREDFSQNLCWWDPSFEPAGPLLETTCRLPELKHLSVDACLCKDLQAERSLEVLIENCSALQVLELKDIWISGDPATGISKQAIAHFSSCVLRGQFASLRELRLYSQAHRRAWVDLMRIRDKYTAAFTSVNARFVARLSRLKGGRYSGPEWDEAFSSFDGVKKFMLDEGYTWLGGGSDHDYDANGRPKHRYSWDLSETKTSDKEGPSANF</sequence>
<name>A0AAV9GLL6_9PEZI</name>
<protein>
    <recommendedName>
        <fullName evidence="3">F-box domain-containing protein</fullName>
    </recommendedName>
</protein>
<reference evidence="1" key="1">
    <citation type="journal article" date="2023" name="Mol. Phylogenet. Evol.">
        <title>Genome-scale phylogeny and comparative genomics of the fungal order Sordariales.</title>
        <authorList>
            <person name="Hensen N."/>
            <person name="Bonometti L."/>
            <person name="Westerberg I."/>
            <person name="Brannstrom I.O."/>
            <person name="Guillou S."/>
            <person name="Cros-Aarteil S."/>
            <person name="Calhoun S."/>
            <person name="Haridas S."/>
            <person name="Kuo A."/>
            <person name="Mondo S."/>
            <person name="Pangilinan J."/>
            <person name="Riley R."/>
            <person name="LaButti K."/>
            <person name="Andreopoulos B."/>
            <person name="Lipzen A."/>
            <person name="Chen C."/>
            <person name="Yan M."/>
            <person name="Daum C."/>
            <person name="Ng V."/>
            <person name="Clum A."/>
            <person name="Steindorff A."/>
            <person name="Ohm R.A."/>
            <person name="Martin F."/>
            <person name="Silar P."/>
            <person name="Natvig D.O."/>
            <person name="Lalanne C."/>
            <person name="Gautier V."/>
            <person name="Ament-Velasquez S.L."/>
            <person name="Kruys A."/>
            <person name="Hutchinson M.I."/>
            <person name="Powell A.J."/>
            <person name="Barry K."/>
            <person name="Miller A.N."/>
            <person name="Grigoriev I.V."/>
            <person name="Debuchy R."/>
            <person name="Gladieux P."/>
            <person name="Hiltunen Thoren M."/>
            <person name="Johannesson H."/>
        </authorList>
    </citation>
    <scope>NUCLEOTIDE SEQUENCE</scope>
    <source>
        <strain evidence="1">PSN243</strain>
    </source>
</reference>
<evidence type="ECO:0008006" key="3">
    <source>
        <dbReference type="Google" id="ProtNLM"/>
    </source>
</evidence>
<dbReference type="InterPro" id="IPR032675">
    <property type="entry name" value="LRR_dom_sf"/>
</dbReference>
<comment type="caution">
    <text evidence="1">The sequence shown here is derived from an EMBL/GenBank/DDBJ whole genome shotgun (WGS) entry which is preliminary data.</text>
</comment>
<dbReference type="Proteomes" id="UP001321760">
    <property type="component" value="Unassembled WGS sequence"/>
</dbReference>
<dbReference type="Gene3D" id="3.80.10.10">
    <property type="entry name" value="Ribonuclease Inhibitor"/>
    <property type="match status" value="1"/>
</dbReference>
<dbReference type="AlphaFoldDB" id="A0AAV9GLL6"/>
<keyword evidence="2" id="KW-1185">Reference proteome</keyword>
<evidence type="ECO:0000313" key="1">
    <source>
        <dbReference type="EMBL" id="KAK4448839.1"/>
    </source>
</evidence>
<proteinExistence type="predicted"/>